<sequence length="340" mass="39585">MGDINKIKIIHEIKNKFSVDDIILKKFIEQIENSNYKDNIERFFRGYKVEDNFHVLFSAMPWVKLIHELGQVQLPTLSKETYQVPDFTIFFETSKKEHRPILLEVKSVKGDSQSLEVMSKQLNACVEYSKIVSNTFLYAIYWDKYQTWTLNAIENFEVKTKKHKITFFDAITNDLSVIVGDITFLINQPIYRKTICNKSITDSKNPQHQKFGVIISDSVSINNINFIEIESFESAIIDSSIKMKVIDTKIDGDKTTITEISNINYFLKLSTLTLRHLAVFNVKLNEQYADISRRMIVEFFKKLNITKSFSIPAVKTVTSDILYKQAFEESWVNKNYSLTK</sequence>
<gene>
    <name evidence="1" type="ORF">SAMN06265220_10769</name>
</gene>
<protein>
    <submittedName>
        <fullName evidence="1">Uncharacterized protein</fullName>
    </submittedName>
</protein>
<organism evidence="1 2">
    <name type="scientific">Flavobacterium nitrogenifigens</name>
    <dbReference type="NCBI Taxonomy" id="1617283"/>
    <lineage>
        <taxon>Bacteria</taxon>
        <taxon>Pseudomonadati</taxon>
        <taxon>Bacteroidota</taxon>
        <taxon>Flavobacteriia</taxon>
        <taxon>Flavobacteriales</taxon>
        <taxon>Flavobacteriaceae</taxon>
        <taxon>Flavobacterium</taxon>
    </lineage>
</organism>
<evidence type="ECO:0000313" key="1">
    <source>
        <dbReference type="EMBL" id="SMO92435.1"/>
    </source>
</evidence>
<name>A0A521F892_9FLAO</name>
<reference evidence="1 2" key="1">
    <citation type="submission" date="2017-05" db="EMBL/GenBank/DDBJ databases">
        <authorList>
            <person name="Varghese N."/>
            <person name="Submissions S."/>
        </authorList>
    </citation>
    <scope>NUCLEOTIDE SEQUENCE [LARGE SCALE GENOMIC DNA]</scope>
    <source>
        <strain evidence="1 2">DSM 29982</strain>
    </source>
</reference>
<dbReference type="GO" id="GO:0003676">
    <property type="term" value="F:nucleic acid binding"/>
    <property type="evidence" value="ECO:0007669"/>
    <property type="project" value="InterPro"/>
</dbReference>
<dbReference type="InterPro" id="IPR011856">
    <property type="entry name" value="tRNA_endonuc-like_dom_sf"/>
</dbReference>
<accession>A0A521F892</accession>
<dbReference type="EMBL" id="FXTQ01000007">
    <property type="protein sequence ID" value="SMO92435.1"/>
    <property type="molecule type" value="Genomic_DNA"/>
</dbReference>
<evidence type="ECO:0000313" key="2">
    <source>
        <dbReference type="Proteomes" id="UP000319267"/>
    </source>
</evidence>
<dbReference type="Gene3D" id="3.40.1350.10">
    <property type="match status" value="1"/>
</dbReference>
<dbReference type="Proteomes" id="UP000319267">
    <property type="component" value="Unassembled WGS sequence"/>
</dbReference>
<dbReference type="AlphaFoldDB" id="A0A521F892"/>
<dbReference type="RefSeq" id="WP_111376294.1">
    <property type="nucleotide sequence ID" value="NZ_CP043612.1"/>
</dbReference>
<proteinExistence type="predicted"/>
<keyword evidence="2" id="KW-1185">Reference proteome</keyword>
<dbReference type="OrthoDB" id="1550757at2"/>